<dbReference type="GO" id="GO:0031491">
    <property type="term" value="F:nucleosome binding"/>
    <property type="evidence" value="ECO:0007669"/>
    <property type="project" value="InterPro"/>
</dbReference>
<dbReference type="Gene3D" id="1.20.5.1190">
    <property type="entry name" value="iswi atpase"/>
    <property type="match status" value="1"/>
</dbReference>
<evidence type="ECO:0000259" key="11">
    <source>
        <dbReference type="PROSITE" id="PS51293"/>
    </source>
</evidence>
<accession>A0AAW1BAW7</accession>
<dbReference type="InterPro" id="IPR014001">
    <property type="entry name" value="Helicase_ATP-bd"/>
</dbReference>
<evidence type="ECO:0000256" key="7">
    <source>
        <dbReference type="ARBA" id="ARBA00023242"/>
    </source>
</evidence>
<dbReference type="InterPro" id="IPR009057">
    <property type="entry name" value="Homeodomain-like_sf"/>
</dbReference>
<dbReference type="PANTHER" id="PTHR45623">
    <property type="entry name" value="CHROMODOMAIN-HELICASE-DNA-BINDING PROTEIN 3-RELATED-RELATED"/>
    <property type="match status" value="1"/>
</dbReference>
<dbReference type="InterPro" id="IPR015195">
    <property type="entry name" value="SLIDE"/>
</dbReference>
<dbReference type="GO" id="GO:0034728">
    <property type="term" value="P:nucleosome organization"/>
    <property type="evidence" value="ECO:0007669"/>
    <property type="project" value="TreeGrafter"/>
</dbReference>
<dbReference type="PANTHER" id="PTHR45623:SF54">
    <property type="entry name" value="SWI_SNF RELATED, MATRIX ASSOCIATED, ACTIN DEPENDENT REGULATOR OF CHROMATIN, SUBFAMILY A, MEMBER 5"/>
    <property type="match status" value="1"/>
</dbReference>
<comment type="caution">
    <text evidence="12">The sequence shown here is derived from an EMBL/GenBank/DDBJ whole genome shotgun (WGS) entry which is preliminary data.</text>
</comment>
<dbReference type="SMART" id="SM00717">
    <property type="entry name" value="SANT"/>
    <property type="match status" value="2"/>
</dbReference>
<dbReference type="GO" id="GO:0042393">
    <property type="term" value="F:histone binding"/>
    <property type="evidence" value="ECO:0007669"/>
    <property type="project" value="TreeGrafter"/>
</dbReference>
<dbReference type="GO" id="GO:0016887">
    <property type="term" value="F:ATP hydrolysis activity"/>
    <property type="evidence" value="ECO:0007669"/>
    <property type="project" value="TreeGrafter"/>
</dbReference>
<feature type="compositionally biased region" description="Basic and acidic residues" evidence="8">
    <location>
        <begin position="1514"/>
        <end position="1523"/>
    </location>
</feature>
<dbReference type="Pfam" id="PF09110">
    <property type="entry name" value="HAND"/>
    <property type="match status" value="1"/>
</dbReference>
<dbReference type="PROSITE" id="PS51192">
    <property type="entry name" value="HELICASE_ATP_BIND_1"/>
    <property type="match status" value="1"/>
</dbReference>
<dbReference type="Pfam" id="PF00271">
    <property type="entry name" value="Helicase_C"/>
    <property type="match status" value="1"/>
</dbReference>
<dbReference type="InterPro" id="IPR017884">
    <property type="entry name" value="SANT_dom"/>
</dbReference>
<keyword evidence="4" id="KW-0677">Repeat</keyword>
<comment type="subcellular location">
    <subcellularLocation>
        <location evidence="1">Nucleus</location>
    </subcellularLocation>
</comment>
<dbReference type="InterPro" id="IPR027417">
    <property type="entry name" value="P-loop_NTPase"/>
</dbReference>
<feature type="compositionally biased region" description="Polar residues" evidence="8">
    <location>
        <begin position="502"/>
        <end position="513"/>
    </location>
</feature>
<dbReference type="Gene3D" id="3.40.50.300">
    <property type="entry name" value="P-loop containing nucleotide triphosphate hydrolases"/>
    <property type="match status" value="1"/>
</dbReference>
<dbReference type="Proteomes" id="UP001474421">
    <property type="component" value="Unassembled WGS sequence"/>
</dbReference>
<evidence type="ECO:0000256" key="1">
    <source>
        <dbReference type="ARBA" id="ARBA00004123"/>
    </source>
</evidence>
<evidence type="ECO:0000256" key="3">
    <source>
        <dbReference type="ARBA" id="ARBA00022553"/>
    </source>
</evidence>
<comment type="similarity">
    <text evidence="2">Belongs to the SNF2/RAD54 helicase family. ISWI subfamily.</text>
</comment>
<feature type="compositionally biased region" description="Basic and acidic residues" evidence="8">
    <location>
        <begin position="454"/>
        <end position="464"/>
    </location>
</feature>
<evidence type="ECO:0000313" key="13">
    <source>
        <dbReference type="Proteomes" id="UP001474421"/>
    </source>
</evidence>
<feature type="compositionally biased region" description="Basic and acidic residues" evidence="8">
    <location>
        <begin position="545"/>
        <end position="561"/>
    </location>
</feature>
<evidence type="ECO:0000259" key="9">
    <source>
        <dbReference type="PROSITE" id="PS51192"/>
    </source>
</evidence>
<dbReference type="CDD" id="cd18793">
    <property type="entry name" value="SF2_C_SNF"/>
    <property type="match status" value="1"/>
</dbReference>
<feature type="domain" description="SANT" evidence="11">
    <location>
        <begin position="1319"/>
        <end position="1371"/>
    </location>
</feature>
<evidence type="ECO:0000256" key="8">
    <source>
        <dbReference type="SAM" id="MobiDB-lite"/>
    </source>
</evidence>
<dbReference type="InterPro" id="IPR038718">
    <property type="entry name" value="SNF2-like_sf"/>
</dbReference>
<dbReference type="Pfam" id="PF00176">
    <property type="entry name" value="SNF2-rel_dom"/>
    <property type="match status" value="1"/>
</dbReference>
<dbReference type="GO" id="GO:0140658">
    <property type="term" value="F:ATP-dependent chromatin remodeler activity"/>
    <property type="evidence" value="ECO:0007669"/>
    <property type="project" value="TreeGrafter"/>
</dbReference>
<dbReference type="Gene3D" id="1.10.1040.30">
    <property type="entry name" value="ISWI, HAND domain"/>
    <property type="match status" value="1"/>
</dbReference>
<dbReference type="InterPro" id="IPR001005">
    <property type="entry name" value="SANT/Myb"/>
</dbReference>
<dbReference type="FunFam" id="1.10.1040.30:FF:000001">
    <property type="entry name" value="SWI/SNF-related matrix-associated actin-dependent regulator of chromatin subfamily A member"/>
    <property type="match status" value="1"/>
</dbReference>
<dbReference type="FunFam" id="1.20.5.1190:FF:000002">
    <property type="entry name" value="SWI/SNF-related matrix-associated actin-dependent regulator of chromatin subfamily A member"/>
    <property type="match status" value="1"/>
</dbReference>
<dbReference type="Gene3D" id="3.40.50.10810">
    <property type="entry name" value="Tandem AAA-ATPase domain"/>
    <property type="match status" value="1"/>
</dbReference>
<dbReference type="SMART" id="SM00487">
    <property type="entry name" value="DEXDc"/>
    <property type="match status" value="1"/>
</dbReference>
<feature type="region of interest" description="Disordered" evidence="8">
    <location>
        <begin position="337"/>
        <end position="464"/>
    </location>
</feature>
<dbReference type="GO" id="GO:0005524">
    <property type="term" value="F:ATP binding"/>
    <property type="evidence" value="ECO:0007669"/>
    <property type="project" value="InterPro"/>
</dbReference>
<dbReference type="FunFam" id="3.40.50.300:FF:000082">
    <property type="entry name" value="ISWI chromatin remodeling complex ATPase ISW1"/>
    <property type="match status" value="1"/>
</dbReference>
<dbReference type="SUPFAM" id="SSF101224">
    <property type="entry name" value="HAND domain of the nucleosome remodeling ATPase ISWI"/>
    <property type="match status" value="1"/>
</dbReference>
<dbReference type="FunFam" id="3.40.50.10810:FF:000101">
    <property type="entry name" value="SWI/SNF-related, matrix-associated, actin-dependent regulator of"/>
    <property type="match status" value="1"/>
</dbReference>
<dbReference type="PROSITE" id="PS51194">
    <property type="entry name" value="HELICASE_CTER"/>
    <property type="match status" value="1"/>
</dbReference>
<dbReference type="Gene3D" id="1.10.10.60">
    <property type="entry name" value="Homeodomain-like"/>
    <property type="match status" value="2"/>
</dbReference>
<dbReference type="GO" id="GO:0003677">
    <property type="term" value="F:DNA binding"/>
    <property type="evidence" value="ECO:0007669"/>
    <property type="project" value="InterPro"/>
</dbReference>
<gene>
    <name evidence="12" type="ORF">NXF25_013810</name>
</gene>
<keyword evidence="13" id="KW-1185">Reference proteome</keyword>
<feature type="compositionally biased region" description="Low complexity" evidence="8">
    <location>
        <begin position="383"/>
        <end position="399"/>
    </location>
</feature>
<feature type="domain" description="Helicase C-terminal" evidence="10">
    <location>
        <begin position="966"/>
        <end position="1117"/>
    </location>
</feature>
<keyword evidence="3" id="KW-0597">Phosphoprotein</keyword>
<keyword evidence="7" id="KW-0539">Nucleus</keyword>
<dbReference type="InterPro" id="IPR000330">
    <property type="entry name" value="SNF2_N"/>
</dbReference>
<reference evidence="12 13" key="1">
    <citation type="journal article" date="2024" name="Proc. Natl. Acad. Sci. U.S.A.">
        <title>The genetic regulatory architecture and epigenomic basis for age-related changes in rattlesnake venom.</title>
        <authorList>
            <person name="Hogan M.P."/>
            <person name="Holding M.L."/>
            <person name="Nystrom G.S."/>
            <person name="Colston T.J."/>
            <person name="Bartlett D.A."/>
            <person name="Mason A.J."/>
            <person name="Ellsworth S.A."/>
            <person name="Rautsaw R.M."/>
            <person name="Lawrence K.C."/>
            <person name="Strickland J.L."/>
            <person name="He B."/>
            <person name="Fraser P."/>
            <person name="Margres M.J."/>
            <person name="Gilbert D.M."/>
            <person name="Gibbs H.L."/>
            <person name="Parkinson C.L."/>
            <person name="Rokyta D.R."/>
        </authorList>
    </citation>
    <scope>NUCLEOTIDE SEQUENCE [LARGE SCALE GENOMIC DNA]</scope>
    <source>
        <strain evidence="12">DRR0105</strain>
    </source>
</reference>
<proteinExistence type="inferred from homology"/>
<dbReference type="InterPro" id="IPR036306">
    <property type="entry name" value="ISWI_HAND-dom_sf"/>
</dbReference>
<dbReference type="InterPro" id="IPR049730">
    <property type="entry name" value="SNF2/RAD54-like_C"/>
</dbReference>
<dbReference type="FunFam" id="1.10.10.60:FF:000049">
    <property type="entry name" value="SWI/SNF-related matrix-associated actin-dependent regulator of chromatin subfamily A member"/>
    <property type="match status" value="1"/>
</dbReference>
<evidence type="ECO:0000256" key="2">
    <source>
        <dbReference type="ARBA" id="ARBA00009687"/>
    </source>
</evidence>
<dbReference type="SMART" id="SM00490">
    <property type="entry name" value="HELICc"/>
    <property type="match status" value="1"/>
</dbReference>
<keyword evidence="5" id="KW-0378">Hydrolase</keyword>
<sequence length="1531" mass="175192">MNKWVRCICDICGFNPTDDDAVKPPGSSLPAPAELPLTVSTSLPSVQAEPSLPPPYQLINIPPLESASSHEDPQDYLLLVNCQSKKPEPARLSADTAKPACSETDYRSPVEACSISRTASDTDSSYCIPTGGLLPSRSNTISTMDMNIFRKDLVSQDCYFVPRTFPNDRSSSLEGFHNHFKNKSLLTVGSVSSEELDENYVPMNPNSPPRHHSSSFTEPIQEMTNYVPMTPGTFDFSLFGMQVPPPAHMGFRSSPKTPPRRPVPAAECEPPPVDRNLKPDRKGQSPKILRPKPHGLERTDSQTIGDFTTRRKVKPAPLEIKPLSEWEELPAPVRSPITRSFTRDSSRFPLSPRPDSVHSTTSSSDSHDSDENYVPMNPNQSTDDPGLFGSSSLDGGSSPMVKPKGDKQVEYLDLDLDSGKSTPPRKKKSSVSGSSVADERVDYVKKKKRKKRARPESRGENRRELRSFQFCVSKQELGVRRPSPFSSPRTVFMMSALGPENENVSSLSGTASLPSGMETTGAAPASAEGVPGISDEGMELVGDESPGKQKENQEPDPTYEEKMQTDRANRFEYLLKQTELFAHFIQPAAQKTPTSPLKMKPGRPRIKKDEKQNLLSVGDYRHRRTEQEEDEELLTESSKTTNVCTRFEDSPSYVKWGKLRDYQVRGLNWLISLYENGINGILADEMGLGKTLQTISLLGYMKHYRNIPGPHMVLVPKSTLHNWMNEFKRWVPTLRAVCLIGDKDQRAAFVRDVLLPGEWDVCVTSYEMLIKEKSVFKKFNWRYLVIDEAHRIKNEKSKLSEIVREFKTTNRLLLTGTPLQNNLHELWALLNFLLPDVFNSAEDFDSWFDTNNCLGDQKLVERLHMVLRPFLLRRIKAEVEKSLPPKKEVKIYVGLSKMQRELYTRILMKDIDILNSAGKLDKMRLLNILMQLRKCCNHPYLFDGAEPGPPYTTDMHLVTNSGKMVVLNKLLPKLKEQGSRVLVFSQMTRVLDILEDYCMWRNYDYCRLDGQTPHDERQASINAYNEPDSSKFLFMLSTRAGGLGINLATADVVILYDSDWNPQVDLQAMDRAHRIGQTKTVRVFRFITDNTVEERIVERAEMKLRLDSIVIQQGRLVDQNLNKLGKDEMLQMIRHGATHVFASKDSEITDEDIDGILERGAKKTAEMNEKLSKMGESSLRNFTVDTESSVYNFEGEDYREKQKMAFTEWIEPPKRERKANYAVDAYFREALRVSEPKAPKAPRPPKQPNVQDFQFFPPRLFELLEKEILYYRKTIGYKVPRNPDLPNAAQTQKEEQIKIDEAEPLNEEELDEKEKLLTQGFTNWNKRDFNQFIKANEKWGRDDIENIAREVEGKTPEEVIEYSAVFWERCNELQDIEKIMAQIERGEARIQRRISIKKALDTKIGRYKAPFHQLRISYGTNKGKNYTEEEDRFLICMLHKLGFDKENVYDELRQCIRNSPQFRFDWFLKSRTAMELQRRCNTLITLIERENMELEEKEKAEKKKRGPKPLTQKRKLDGTPDGRGRKKKLKL</sequence>
<dbReference type="EMBL" id="JAOTOJ010000007">
    <property type="protein sequence ID" value="KAK9398841.1"/>
    <property type="molecule type" value="Genomic_DNA"/>
</dbReference>
<evidence type="ECO:0000256" key="5">
    <source>
        <dbReference type="ARBA" id="ARBA00022801"/>
    </source>
</evidence>
<feature type="region of interest" description="Disordered" evidence="8">
    <location>
        <begin position="247"/>
        <end position="316"/>
    </location>
</feature>
<dbReference type="GO" id="GO:0031010">
    <property type="term" value="C:ISWI-type complex"/>
    <property type="evidence" value="ECO:0007669"/>
    <property type="project" value="UniProtKB-ARBA"/>
</dbReference>
<feature type="region of interest" description="Disordered" evidence="8">
    <location>
        <begin position="1495"/>
        <end position="1531"/>
    </location>
</feature>
<protein>
    <submittedName>
        <fullName evidence="12">SWI/SNF-related matrix-associated actin-dependent regulator of chromatin subfamily A member 5</fullName>
    </submittedName>
</protein>
<name>A0AAW1BAW7_CROAD</name>
<dbReference type="CDD" id="cd00167">
    <property type="entry name" value="SANT"/>
    <property type="match status" value="2"/>
</dbReference>
<dbReference type="SUPFAM" id="SSF52540">
    <property type="entry name" value="P-loop containing nucleoside triphosphate hydrolases"/>
    <property type="match status" value="2"/>
</dbReference>
<keyword evidence="6" id="KW-0156">Chromatin regulator</keyword>
<dbReference type="FunFam" id="1.10.10.60:FF:000022">
    <property type="entry name" value="ISWI chromatin-remodeling complex ATPase CHR11 isoform A"/>
    <property type="match status" value="1"/>
</dbReference>
<evidence type="ECO:0000256" key="6">
    <source>
        <dbReference type="ARBA" id="ARBA00022853"/>
    </source>
</evidence>
<dbReference type="PROSITE" id="PS51293">
    <property type="entry name" value="SANT"/>
    <property type="match status" value="1"/>
</dbReference>
<evidence type="ECO:0000256" key="4">
    <source>
        <dbReference type="ARBA" id="ARBA00022737"/>
    </source>
</evidence>
<organism evidence="12 13">
    <name type="scientific">Crotalus adamanteus</name>
    <name type="common">Eastern diamondback rattlesnake</name>
    <dbReference type="NCBI Taxonomy" id="8729"/>
    <lineage>
        <taxon>Eukaryota</taxon>
        <taxon>Metazoa</taxon>
        <taxon>Chordata</taxon>
        <taxon>Craniata</taxon>
        <taxon>Vertebrata</taxon>
        <taxon>Euteleostomi</taxon>
        <taxon>Lepidosauria</taxon>
        <taxon>Squamata</taxon>
        <taxon>Bifurcata</taxon>
        <taxon>Unidentata</taxon>
        <taxon>Episquamata</taxon>
        <taxon>Toxicofera</taxon>
        <taxon>Serpentes</taxon>
        <taxon>Colubroidea</taxon>
        <taxon>Viperidae</taxon>
        <taxon>Crotalinae</taxon>
        <taxon>Crotalus</taxon>
    </lineage>
</organism>
<dbReference type="SUPFAM" id="SSF46689">
    <property type="entry name" value="Homeodomain-like"/>
    <property type="match status" value="2"/>
</dbReference>
<dbReference type="InterPro" id="IPR015194">
    <property type="entry name" value="ISWI_HAND-dom"/>
</dbReference>
<dbReference type="InterPro" id="IPR001650">
    <property type="entry name" value="Helicase_C-like"/>
</dbReference>
<feature type="compositionally biased region" description="Basic residues" evidence="8">
    <location>
        <begin position="1502"/>
        <end position="1513"/>
    </location>
</feature>
<feature type="region of interest" description="Disordered" evidence="8">
    <location>
        <begin position="501"/>
        <end position="561"/>
    </location>
</feature>
<evidence type="ECO:0000313" key="12">
    <source>
        <dbReference type="EMBL" id="KAK9398841.1"/>
    </source>
</evidence>
<feature type="domain" description="Helicase ATP-binding" evidence="9">
    <location>
        <begin position="671"/>
        <end position="836"/>
    </location>
</feature>
<evidence type="ECO:0000259" key="10">
    <source>
        <dbReference type="PROSITE" id="PS51194"/>
    </source>
</evidence>
<dbReference type="CDD" id="cd18064">
    <property type="entry name" value="DEXHc_SMARCA5"/>
    <property type="match status" value="1"/>
</dbReference>
<dbReference type="Pfam" id="PF09111">
    <property type="entry name" value="SLIDE"/>
    <property type="match status" value="1"/>
</dbReference>